<evidence type="ECO:0000259" key="2">
    <source>
        <dbReference type="Pfam" id="PF24198"/>
    </source>
</evidence>
<reference evidence="3 4" key="1">
    <citation type="journal article" date="2015" name="Genome Announc.">
        <title>Genome Sequences of Mycobacteriophages AlanGrant, Baee, Corofin, OrangeOswald, and Vincenzo, New Members of Cluster B.</title>
        <authorList>
            <person name="Pope W.H."/>
            <person name="Carbonara M.E."/>
            <person name="Cioffi H.M."/>
            <person name="Cruz T."/>
            <person name="Dang B.Q."/>
            <person name="Doyle A.N."/>
            <person name="Fan O.H."/>
            <person name="Gallagher M."/>
            <person name="Gentile G.M."/>
            <person name="German B.A."/>
            <person name="Farrell M.E."/>
            <person name="Gerwig M."/>
            <person name="Hunter K.L."/>
            <person name="Lefever V.E."/>
            <person name="Marfisi N.A."/>
            <person name="McDonnell J.E."/>
            <person name="Monga J.K."/>
            <person name="Quiroz K.G."/>
            <person name="Pong A.C."/>
            <person name="Rimple P.A."/>
            <person name="Situ M."/>
            <person name="Sohnen P.C."/>
            <person name="Stockinger A.N."/>
            <person name="Thompson P.K."/>
            <person name="Torchio N.M."/>
            <person name="Toner C.L."/>
            <person name="Ulbrich M.C."/>
            <person name="Vohra N.I."/>
            <person name="Zakir A."/>
            <person name="Adkins N.L."/>
            <person name="Brown B.R."/>
            <person name="Churilla B.M."/>
            <person name="Kramer Z.J."/>
            <person name="Lapin J.S."/>
            <person name="Montgomery M.T."/>
            <person name="Prout A.K."/>
            <person name="Grubb S.R."/>
            <person name="Warner M.H."/>
            <person name="Bowman C.A."/>
            <person name="Russell D.A."/>
            <person name="Hatfull G.F."/>
        </authorList>
    </citation>
    <scope>NUCLEOTIDE SEQUENCE [LARGE SCALE GENOMIC DNA]</scope>
</reference>
<gene>
    <name evidence="3" type="primary">63</name>
    <name evidence="3" type="ORF">SEA_ALANGRANT_63</name>
</gene>
<evidence type="ECO:0000256" key="1">
    <source>
        <dbReference type="SAM" id="MobiDB-lite"/>
    </source>
</evidence>
<dbReference type="Pfam" id="PF24198">
    <property type="entry name" value="DUF7423"/>
    <property type="match status" value="1"/>
</dbReference>
<dbReference type="EMBL" id="KR080200">
    <property type="protein sequence ID" value="AKF14728.1"/>
    <property type="molecule type" value="Genomic_DNA"/>
</dbReference>
<feature type="domain" description="DUF7423" evidence="2">
    <location>
        <begin position="37"/>
        <end position="124"/>
    </location>
</feature>
<protein>
    <recommendedName>
        <fullName evidence="2">DUF7423 domain-containing protein</fullName>
    </recommendedName>
</protein>
<sequence>MTDTYDDGSQHTASGYPPGTGPSRRLPAVPEPTFADTTPLSAAPTIALAFALGAAVTQRVDANRFGPFVAMCQELMARPAVVGDRAISGGQWGLLLTTLPPDVARSLSLLYQMQRGQAWAQTGVRPPVSGK</sequence>
<dbReference type="InterPro" id="IPR055846">
    <property type="entry name" value="DUF7423"/>
</dbReference>
<accession>A0A0F6WEG6</accession>
<feature type="region of interest" description="Disordered" evidence="1">
    <location>
        <begin position="1"/>
        <end position="37"/>
    </location>
</feature>
<evidence type="ECO:0000313" key="4">
    <source>
        <dbReference type="Proteomes" id="UP000225161"/>
    </source>
</evidence>
<dbReference type="Proteomes" id="UP000225161">
    <property type="component" value="Genome"/>
</dbReference>
<proteinExistence type="predicted"/>
<organism evidence="3 4">
    <name type="scientific">Mycobacterium phage AlanGrant</name>
    <dbReference type="NCBI Taxonomy" id="1647307"/>
    <lineage>
        <taxon>Viruses</taxon>
        <taxon>Duplodnaviria</taxon>
        <taxon>Heunggongvirae</taxon>
        <taxon>Uroviricota</taxon>
        <taxon>Caudoviricetes</taxon>
        <taxon>Bclasvirinae</taxon>
        <taxon>Coopervirus</taxon>
        <taxon>Coopervirus vincenzo</taxon>
    </lineage>
</organism>
<name>A0A0F6WEG6_9CAUD</name>
<evidence type="ECO:0000313" key="3">
    <source>
        <dbReference type="EMBL" id="AKF14728.1"/>
    </source>
</evidence>